<keyword evidence="2" id="KW-1185">Reference proteome</keyword>
<sequence>MTAILTAAAIIALYLEIFNNSIAAYSVYEECKKLQRRLIEISYLRVNCA</sequence>
<organism evidence="1 2">
    <name type="scientific">Thermocoleostomius sinensis A174</name>
    <dbReference type="NCBI Taxonomy" id="2016057"/>
    <lineage>
        <taxon>Bacteria</taxon>
        <taxon>Bacillati</taxon>
        <taxon>Cyanobacteriota</taxon>
        <taxon>Cyanophyceae</taxon>
        <taxon>Oculatellales</taxon>
        <taxon>Oculatellaceae</taxon>
        <taxon>Thermocoleostomius</taxon>
    </lineage>
</organism>
<reference evidence="1" key="1">
    <citation type="submission" date="2022-12" db="EMBL/GenBank/DDBJ databases">
        <title>Polyphasic identification of a Novel Hot-Spring Cyanobacterium Ocullathermofonsia sinensis gen nov. sp. nov. and Genomic Insights on its Adaptations to the Thermal Habitat.</title>
        <authorList>
            <person name="Daroch M."/>
            <person name="Tang J."/>
            <person name="Jiang Y."/>
        </authorList>
    </citation>
    <scope>NUCLEOTIDE SEQUENCE</scope>
    <source>
        <strain evidence="1">PKUAC-SCTA174</strain>
    </source>
</reference>
<evidence type="ECO:0000313" key="2">
    <source>
        <dbReference type="Proteomes" id="UP001163152"/>
    </source>
</evidence>
<accession>A0A9E9C8Y5</accession>
<dbReference type="EMBL" id="CP113797">
    <property type="protein sequence ID" value="WAL60798.1"/>
    <property type="molecule type" value="Genomic_DNA"/>
</dbReference>
<gene>
    <name evidence="1" type="ORF">OXH18_02040</name>
</gene>
<name>A0A9E9C8Y5_9CYAN</name>
<dbReference type="Proteomes" id="UP001163152">
    <property type="component" value="Chromosome"/>
</dbReference>
<proteinExistence type="predicted"/>
<dbReference type="KEGG" id="tsin:OXH18_02040"/>
<dbReference type="RefSeq" id="WP_268610755.1">
    <property type="nucleotide sequence ID" value="NZ_CP113797.1"/>
</dbReference>
<evidence type="ECO:0000313" key="1">
    <source>
        <dbReference type="EMBL" id="WAL60798.1"/>
    </source>
</evidence>
<dbReference type="AlphaFoldDB" id="A0A9E9C8Y5"/>
<protein>
    <submittedName>
        <fullName evidence="1">Uncharacterized protein</fullName>
    </submittedName>
</protein>